<organism evidence="13 14">
    <name type="scientific">Arenimonas composti TR7-09 = DSM 18010</name>
    <dbReference type="NCBI Taxonomy" id="1121013"/>
    <lineage>
        <taxon>Bacteria</taxon>
        <taxon>Pseudomonadati</taxon>
        <taxon>Pseudomonadota</taxon>
        <taxon>Gammaproteobacteria</taxon>
        <taxon>Lysobacterales</taxon>
        <taxon>Lysobacteraceae</taxon>
        <taxon>Arenimonas</taxon>
    </lineage>
</organism>
<keyword evidence="7" id="KW-0997">Cell inner membrane</keyword>
<dbReference type="GO" id="GO:0015920">
    <property type="term" value="P:lipopolysaccharide transport"/>
    <property type="evidence" value="ECO:0007669"/>
    <property type="project" value="TreeGrafter"/>
</dbReference>
<feature type="transmembrane region" description="Helical" evidence="12">
    <location>
        <begin position="331"/>
        <end position="348"/>
    </location>
</feature>
<evidence type="ECO:0000256" key="4">
    <source>
        <dbReference type="ARBA" id="ARBA00014213"/>
    </source>
</evidence>
<dbReference type="RefSeq" id="WP_026816471.1">
    <property type="nucleotide sequence ID" value="NZ_AUFF01000002.1"/>
</dbReference>
<keyword evidence="9 12" id="KW-1133">Transmembrane helix</keyword>
<name>A0A091BIJ0_9GAMM</name>
<evidence type="ECO:0000256" key="3">
    <source>
        <dbReference type="ARBA" id="ARBA00007725"/>
    </source>
</evidence>
<keyword evidence="8 12" id="KW-0812">Transmembrane</keyword>
<evidence type="ECO:0000256" key="7">
    <source>
        <dbReference type="ARBA" id="ARBA00022519"/>
    </source>
</evidence>
<evidence type="ECO:0000256" key="9">
    <source>
        <dbReference type="ARBA" id="ARBA00022989"/>
    </source>
</evidence>
<evidence type="ECO:0000313" key="13">
    <source>
        <dbReference type="EMBL" id="KFN51342.1"/>
    </source>
</evidence>
<evidence type="ECO:0000256" key="5">
    <source>
        <dbReference type="ARBA" id="ARBA00022448"/>
    </source>
</evidence>
<evidence type="ECO:0000256" key="1">
    <source>
        <dbReference type="ARBA" id="ARBA00002265"/>
    </source>
</evidence>
<feature type="transmembrane region" description="Helical" evidence="12">
    <location>
        <begin position="60"/>
        <end position="82"/>
    </location>
</feature>
<keyword evidence="14" id="KW-1185">Reference proteome</keyword>
<comment type="similarity">
    <text evidence="3">Belongs to the LptF/LptG family.</text>
</comment>
<dbReference type="STRING" id="1121013.GCA_000426365_01076"/>
<reference evidence="13 14" key="1">
    <citation type="submission" date="2013-09" db="EMBL/GenBank/DDBJ databases">
        <title>Genome sequencing of Arenimonas composti.</title>
        <authorList>
            <person name="Chen F."/>
            <person name="Wang G."/>
        </authorList>
    </citation>
    <scope>NUCLEOTIDE SEQUENCE [LARGE SCALE GENOMIC DNA]</scope>
    <source>
        <strain evidence="13 14">TR7-09</strain>
    </source>
</reference>
<keyword evidence="6" id="KW-1003">Cell membrane</keyword>
<evidence type="ECO:0000256" key="11">
    <source>
        <dbReference type="ARBA" id="ARBA00026081"/>
    </source>
</evidence>
<dbReference type="OrthoDB" id="9778062at2"/>
<evidence type="ECO:0000256" key="2">
    <source>
        <dbReference type="ARBA" id="ARBA00004429"/>
    </source>
</evidence>
<dbReference type="InterPro" id="IPR005495">
    <property type="entry name" value="LptG/LptF_permease"/>
</dbReference>
<comment type="subcellular location">
    <subcellularLocation>
        <location evidence="2">Cell inner membrane</location>
        <topology evidence="2">Multi-pass membrane protein</topology>
    </subcellularLocation>
</comment>
<dbReference type="PANTHER" id="PTHR33529:SF7">
    <property type="entry name" value="LIPOPOLYSACCHARIDE EXPORT SYSTEM PERMEASE PROTEIN LPTF"/>
    <property type="match status" value="1"/>
</dbReference>
<dbReference type="AlphaFoldDB" id="A0A091BIJ0"/>
<sequence>MLLIERHVLRQFAASVGAVALVLVLVGLGGLLVDLMSEIARGKVPATLLLSQLGLRSIQVLPLLLPLALFVGLLLAVGRLYAESEMAVLASVGIGPRQLWKPLAIIVLPVACVVGVASLWLAPLGADQARRMIEDAERSFLIAGLDAGRFMELPGREGVIYVGEIDPDGTKFGRMFVQTERDGRLDVITAARGELFFEGETARFLRLHDGFRVEGDPSRLDFRLMRFAVNEIQVPDREADPDDDEMAGVTTSRLLEMDEPAAIGELHWRLATPLLTVALGLLALPLGRGEVRQARYGRVFAALMIYGNAMVLLMFGKTWLGDGVIPASAGLWWLLVPMGLLAVWLFAIDGRMRRRRPVVAKVAAA</sequence>
<dbReference type="NCBIfam" id="TIGR04407">
    <property type="entry name" value="LptF_YjgP"/>
    <property type="match status" value="1"/>
</dbReference>
<proteinExistence type="inferred from homology"/>
<dbReference type="eggNOG" id="COG0795">
    <property type="taxonomic scope" value="Bacteria"/>
</dbReference>
<feature type="transmembrane region" description="Helical" evidence="12">
    <location>
        <begin position="103"/>
        <end position="122"/>
    </location>
</feature>
<feature type="transmembrane region" description="Helical" evidence="12">
    <location>
        <begin position="12"/>
        <end position="33"/>
    </location>
</feature>
<evidence type="ECO:0000256" key="6">
    <source>
        <dbReference type="ARBA" id="ARBA00022475"/>
    </source>
</evidence>
<dbReference type="Proteomes" id="UP000029391">
    <property type="component" value="Unassembled WGS sequence"/>
</dbReference>
<evidence type="ECO:0000256" key="8">
    <source>
        <dbReference type="ARBA" id="ARBA00022692"/>
    </source>
</evidence>
<dbReference type="EMBL" id="AWXU01000007">
    <property type="protein sequence ID" value="KFN51342.1"/>
    <property type="molecule type" value="Genomic_DNA"/>
</dbReference>
<gene>
    <name evidence="13" type="ORF">P873_03480</name>
</gene>
<evidence type="ECO:0000313" key="14">
    <source>
        <dbReference type="Proteomes" id="UP000029391"/>
    </source>
</evidence>
<comment type="function">
    <text evidence="1">Part of the ABC transporter complex LptBFG involved in the translocation of lipopolysaccharide (LPS) from the inner membrane to the outer membrane.</text>
</comment>
<feature type="transmembrane region" description="Helical" evidence="12">
    <location>
        <begin position="299"/>
        <end position="319"/>
    </location>
</feature>
<dbReference type="Pfam" id="PF03739">
    <property type="entry name" value="LptF_LptG"/>
    <property type="match status" value="1"/>
</dbReference>
<keyword evidence="10 12" id="KW-0472">Membrane</keyword>
<dbReference type="GO" id="GO:0055085">
    <property type="term" value="P:transmembrane transport"/>
    <property type="evidence" value="ECO:0007669"/>
    <property type="project" value="InterPro"/>
</dbReference>
<comment type="caution">
    <text evidence="13">The sequence shown here is derived from an EMBL/GenBank/DDBJ whole genome shotgun (WGS) entry which is preliminary data.</text>
</comment>
<keyword evidence="5" id="KW-0813">Transport</keyword>
<dbReference type="PANTHER" id="PTHR33529">
    <property type="entry name" value="SLR0882 PROTEIN-RELATED"/>
    <property type="match status" value="1"/>
</dbReference>
<accession>A0A091BIJ0</accession>
<evidence type="ECO:0000256" key="10">
    <source>
        <dbReference type="ARBA" id="ARBA00023136"/>
    </source>
</evidence>
<protein>
    <recommendedName>
        <fullName evidence="4">Lipopolysaccharide export system permease protein LptF</fullName>
    </recommendedName>
</protein>
<dbReference type="InterPro" id="IPR030922">
    <property type="entry name" value="LptF"/>
</dbReference>
<evidence type="ECO:0000256" key="12">
    <source>
        <dbReference type="SAM" id="Phobius"/>
    </source>
</evidence>
<dbReference type="GO" id="GO:0043190">
    <property type="term" value="C:ATP-binding cassette (ABC) transporter complex"/>
    <property type="evidence" value="ECO:0007669"/>
    <property type="project" value="InterPro"/>
</dbReference>
<comment type="subunit">
    <text evidence="11">Component of the lipopolysaccharide transport and assembly complex. The LptBFG transporter is composed of two ATP-binding proteins (LptB) and two transmembrane proteins (LptF and LptG).</text>
</comment>